<dbReference type="EMBL" id="BPLR01018898">
    <property type="protein sequence ID" value="GIZ03070.1"/>
    <property type="molecule type" value="Genomic_DNA"/>
</dbReference>
<gene>
    <name evidence="2" type="ORF">CEXT_592681</name>
</gene>
<name>A0AAV4YA49_CAEEX</name>
<evidence type="ECO:0000313" key="3">
    <source>
        <dbReference type="Proteomes" id="UP001054945"/>
    </source>
</evidence>
<feature type="region of interest" description="Disordered" evidence="1">
    <location>
        <begin position="1"/>
        <end position="20"/>
    </location>
</feature>
<dbReference type="Proteomes" id="UP001054945">
    <property type="component" value="Unassembled WGS sequence"/>
</dbReference>
<sequence>MRQHVVRRTINNPHSPLSGRRKVLCPTIRKRDHNRPPNDVCKSRPHQINKTIGRMVFSRSGSLREVGETKEGNKVSPEPESGWMNCGAAVMTFFFSTESMACGWIFLQFIIHALEWPVLGNMSFFKYPPAKPSPSLVV</sequence>
<proteinExistence type="predicted"/>
<protein>
    <submittedName>
        <fullName evidence="2">Uncharacterized protein</fullName>
    </submittedName>
</protein>
<dbReference type="AlphaFoldDB" id="A0AAV4YA49"/>
<reference evidence="2 3" key="1">
    <citation type="submission" date="2021-06" db="EMBL/GenBank/DDBJ databases">
        <title>Caerostris extrusa draft genome.</title>
        <authorList>
            <person name="Kono N."/>
            <person name="Arakawa K."/>
        </authorList>
    </citation>
    <scope>NUCLEOTIDE SEQUENCE [LARGE SCALE GENOMIC DNA]</scope>
</reference>
<accession>A0AAV4YA49</accession>
<evidence type="ECO:0000313" key="2">
    <source>
        <dbReference type="EMBL" id="GIZ03070.1"/>
    </source>
</evidence>
<keyword evidence="3" id="KW-1185">Reference proteome</keyword>
<organism evidence="2 3">
    <name type="scientific">Caerostris extrusa</name>
    <name type="common">Bark spider</name>
    <name type="synonym">Caerostris bankana</name>
    <dbReference type="NCBI Taxonomy" id="172846"/>
    <lineage>
        <taxon>Eukaryota</taxon>
        <taxon>Metazoa</taxon>
        <taxon>Ecdysozoa</taxon>
        <taxon>Arthropoda</taxon>
        <taxon>Chelicerata</taxon>
        <taxon>Arachnida</taxon>
        <taxon>Araneae</taxon>
        <taxon>Araneomorphae</taxon>
        <taxon>Entelegynae</taxon>
        <taxon>Araneoidea</taxon>
        <taxon>Araneidae</taxon>
        <taxon>Caerostris</taxon>
    </lineage>
</organism>
<comment type="caution">
    <text evidence="2">The sequence shown here is derived from an EMBL/GenBank/DDBJ whole genome shotgun (WGS) entry which is preliminary data.</text>
</comment>
<evidence type="ECO:0000256" key="1">
    <source>
        <dbReference type="SAM" id="MobiDB-lite"/>
    </source>
</evidence>